<protein>
    <submittedName>
        <fullName evidence="4">Uncharacterized protein</fullName>
    </submittedName>
</protein>
<keyword evidence="5" id="KW-1185">Reference proteome</keyword>
<evidence type="ECO:0000256" key="3">
    <source>
        <dbReference type="ARBA" id="ARBA00023315"/>
    </source>
</evidence>
<dbReference type="Proteomes" id="UP001154282">
    <property type="component" value="Unassembled WGS sequence"/>
</dbReference>
<accession>A0AAV0NB27</accession>
<sequence length="469" mass="52715">MEVSVISTENIKPAWSAGSEHEFKPYKLSLLDQLMFSTHSPIILFYPMKDGNDQKSIARRLKSSLSKTLNRYYPIAGRVKDNLIIHDFERGVPFTEARVKGHRLSDLLSSPHGGPRLEFLNNMLPFEPFCYHEDATEFAQLDVQLNTFDCGGIAIGLNMHHKLMDGATASAFFHTWAANCNGSSTPSAWLERQPELCKSSSVFHPRESIALEYHSFMKDMYFQDVHRRRQKGVSRRFVFDNEAIATLRTMARSSRVVDPTRLEALSAFIWESALKAVSAAGRPPQQLQCFSQAVNLRPLMSSRLSRYSIGNLVTNTMTSCKNGNKPMKELVGLIREGVERIDEKYVDNFYNSDEDRYMAKLERHKAVGGISGGGCGGQVLTCSSWIGFGSNNFDFGWGKPVRSGLFGDPSGNHPCINNCIVFKEVAPRGRGNSKAIEAWIRLDEDVMAFLEHDPHFFQYASPNPPIILN</sequence>
<comment type="similarity">
    <text evidence="1">Belongs to the plant acyltransferase family.</text>
</comment>
<dbReference type="AlphaFoldDB" id="A0AAV0NB27"/>
<gene>
    <name evidence="4" type="ORF">LITE_LOCUS32390</name>
</gene>
<dbReference type="PANTHER" id="PTHR31623:SF91">
    <property type="entry name" value="SALUTARIDINOL 7-O-ACETYLTRANSFERASE"/>
    <property type="match status" value="1"/>
</dbReference>
<dbReference type="Pfam" id="PF02458">
    <property type="entry name" value="Transferase"/>
    <property type="match status" value="1"/>
</dbReference>
<keyword evidence="3" id="KW-0012">Acyltransferase</keyword>
<keyword evidence="2" id="KW-0808">Transferase</keyword>
<organism evidence="4 5">
    <name type="scientific">Linum tenue</name>
    <dbReference type="NCBI Taxonomy" id="586396"/>
    <lineage>
        <taxon>Eukaryota</taxon>
        <taxon>Viridiplantae</taxon>
        <taxon>Streptophyta</taxon>
        <taxon>Embryophyta</taxon>
        <taxon>Tracheophyta</taxon>
        <taxon>Spermatophyta</taxon>
        <taxon>Magnoliopsida</taxon>
        <taxon>eudicotyledons</taxon>
        <taxon>Gunneridae</taxon>
        <taxon>Pentapetalae</taxon>
        <taxon>rosids</taxon>
        <taxon>fabids</taxon>
        <taxon>Malpighiales</taxon>
        <taxon>Linaceae</taxon>
        <taxon>Linum</taxon>
    </lineage>
</organism>
<dbReference type="GO" id="GO:0016746">
    <property type="term" value="F:acyltransferase activity"/>
    <property type="evidence" value="ECO:0007669"/>
    <property type="project" value="UniProtKB-KW"/>
</dbReference>
<evidence type="ECO:0000313" key="5">
    <source>
        <dbReference type="Proteomes" id="UP001154282"/>
    </source>
</evidence>
<dbReference type="Gene3D" id="3.30.559.10">
    <property type="entry name" value="Chloramphenicol acetyltransferase-like domain"/>
    <property type="match status" value="2"/>
</dbReference>
<evidence type="ECO:0000313" key="4">
    <source>
        <dbReference type="EMBL" id="CAI0455576.1"/>
    </source>
</evidence>
<comment type="caution">
    <text evidence="4">The sequence shown here is derived from an EMBL/GenBank/DDBJ whole genome shotgun (WGS) entry which is preliminary data.</text>
</comment>
<evidence type="ECO:0000256" key="1">
    <source>
        <dbReference type="ARBA" id="ARBA00009861"/>
    </source>
</evidence>
<evidence type="ECO:0000256" key="2">
    <source>
        <dbReference type="ARBA" id="ARBA00022679"/>
    </source>
</evidence>
<dbReference type="EMBL" id="CAMGYJ010000008">
    <property type="protein sequence ID" value="CAI0455576.1"/>
    <property type="molecule type" value="Genomic_DNA"/>
</dbReference>
<name>A0AAV0NB27_9ROSI</name>
<reference evidence="4" key="1">
    <citation type="submission" date="2022-08" db="EMBL/GenBank/DDBJ databases">
        <authorList>
            <person name="Gutierrez-Valencia J."/>
        </authorList>
    </citation>
    <scope>NUCLEOTIDE SEQUENCE</scope>
</reference>
<dbReference type="InterPro" id="IPR023213">
    <property type="entry name" value="CAT-like_dom_sf"/>
</dbReference>
<proteinExistence type="inferred from homology"/>
<dbReference type="PANTHER" id="PTHR31623">
    <property type="entry name" value="F21J9.9"/>
    <property type="match status" value="1"/>
</dbReference>